<dbReference type="AlphaFoldDB" id="A0A1J9R796"/>
<sequence length="37" mass="4419">MPEPPCRCAEGRLCRAFLRLRKPLPGRYFYCGLWCCR</sequence>
<organism evidence="1 2">
    <name type="scientific">Blastomyces percursus</name>
    <dbReference type="NCBI Taxonomy" id="1658174"/>
    <lineage>
        <taxon>Eukaryota</taxon>
        <taxon>Fungi</taxon>
        <taxon>Dikarya</taxon>
        <taxon>Ascomycota</taxon>
        <taxon>Pezizomycotina</taxon>
        <taxon>Eurotiomycetes</taxon>
        <taxon>Eurotiomycetidae</taxon>
        <taxon>Onygenales</taxon>
        <taxon>Ajellomycetaceae</taxon>
        <taxon>Blastomyces</taxon>
    </lineage>
</organism>
<accession>A0A1J9R796</accession>
<reference evidence="1 2" key="1">
    <citation type="submission" date="2015-08" db="EMBL/GenBank/DDBJ databases">
        <title>Emmonsia species relationships and genome sequence.</title>
        <authorList>
            <person name="Cuomo C.A."/>
            <person name="Schwartz I.S."/>
            <person name="Kenyon C."/>
            <person name="De Hoog G.S."/>
            <person name="Govender N.P."/>
            <person name="Botha A."/>
            <person name="Moreno L."/>
            <person name="De Vries M."/>
            <person name="Munoz J.F."/>
            <person name="Stielow J.B."/>
        </authorList>
    </citation>
    <scope>NUCLEOTIDE SEQUENCE [LARGE SCALE GENOMIC DNA]</scope>
    <source>
        <strain evidence="1 2">EI222</strain>
    </source>
</reference>
<dbReference type="VEuPathDB" id="FungiDB:ACJ73_05131"/>
<dbReference type="EMBL" id="LGTZ01000775">
    <property type="protein sequence ID" value="OJD23517.1"/>
    <property type="molecule type" value="Genomic_DNA"/>
</dbReference>
<proteinExistence type="predicted"/>
<dbReference type="Proteomes" id="UP000242791">
    <property type="component" value="Unassembled WGS sequence"/>
</dbReference>
<protein>
    <submittedName>
        <fullName evidence="1">Uncharacterized protein</fullName>
    </submittedName>
</protein>
<evidence type="ECO:0000313" key="1">
    <source>
        <dbReference type="EMBL" id="OJD23517.1"/>
    </source>
</evidence>
<name>A0A1J9R796_9EURO</name>
<gene>
    <name evidence="1" type="ORF">ACJ73_05131</name>
</gene>
<keyword evidence="2" id="KW-1185">Reference proteome</keyword>
<comment type="caution">
    <text evidence="1">The sequence shown here is derived from an EMBL/GenBank/DDBJ whole genome shotgun (WGS) entry which is preliminary data.</text>
</comment>
<evidence type="ECO:0000313" key="2">
    <source>
        <dbReference type="Proteomes" id="UP000242791"/>
    </source>
</evidence>